<dbReference type="EMBL" id="KZ305019">
    <property type="protein sequence ID" value="PIA63702.1"/>
    <property type="molecule type" value="Genomic_DNA"/>
</dbReference>
<evidence type="ECO:0000256" key="1">
    <source>
        <dbReference type="ARBA" id="ARBA00004906"/>
    </source>
</evidence>
<dbReference type="InterPro" id="IPR056423">
    <property type="entry name" value="BACK_BPM_SPOP"/>
</dbReference>
<evidence type="ECO:0008006" key="7">
    <source>
        <dbReference type="Google" id="ProtNLM"/>
    </source>
</evidence>
<dbReference type="Pfam" id="PF22486">
    <property type="entry name" value="MATH_2"/>
    <property type="match status" value="1"/>
</dbReference>
<dbReference type="Gene3D" id="3.30.710.10">
    <property type="entry name" value="Potassium Channel Kv1.1, Chain A"/>
    <property type="match status" value="2"/>
</dbReference>
<dbReference type="PANTHER" id="PTHR26379:SF229">
    <property type="entry name" value="BTB_POZ AND MATH DOMAIN-CONTAINING PROTEIN 5-RELATED"/>
    <property type="match status" value="1"/>
</dbReference>
<dbReference type="Pfam" id="PF00651">
    <property type="entry name" value="BTB"/>
    <property type="match status" value="2"/>
</dbReference>
<dbReference type="InterPro" id="IPR011333">
    <property type="entry name" value="SKP1/BTB/POZ_sf"/>
</dbReference>
<dbReference type="GO" id="GO:0016567">
    <property type="term" value="P:protein ubiquitination"/>
    <property type="evidence" value="ECO:0007669"/>
    <property type="project" value="InterPro"/>
</dbReference>
<keyword evidence="6" id="KW-1185">Reference proteome</keyword>
<name>A0A2G5F6T0_AQUCA</name>
<protein>
    <recommendedName>
        <fullName evidence="7">BTB domain-containing protein</fullName>
    </recommendedName>
</protein>
<feature type="domain" description="BTB" evidence="3">
    <location>
        <begin position="380"/>
        <end position="449"/>
    </location>
</feature>
<dbReference type="Proteomes" id="UP000230069">
    <property type="component" value="Unassembled WGS sequence"/>
</dbReference>
<evidence type="ECO:0000313" key="6">
    <source>
        <dbReference type="Proteomes" id="UP000230069"/>
    </source>
</evidence>
<accession>A0A2G5F6T0</accession>
<dbReference type="SUPFAM" id="SSF49599">
    <property type="entry name" value="TRAF domain-like"/>
    <property type="match status" value="1"/>
</dbReference>
<gene>
    <name evidence="5" type="ORF">AQUCO_00201212v1</name>
</gene>
<dbReference type="PROSITE" id="PS50097">
    <property type="entry name" value="BTB"/>
    <property type="match status" value="2"/>
</dbReference>
<dbReference type="SUPFAM" id="SSF54695">
    <property type="entry name" value="POZ domain"/>
    <property type="match status" value="2"/>
</dbReference>
<organism evidence="5 6">
    <name type="scientific">Aquilegia coerulea</name>
    <name type="common">Rocky mountain columbine</name>
    <dbReference type="NCBI Taxonomy" id="218851"/>
    <lineage>
        <taxon>Eukaryota</taxon>
        <taxon>Viridiplantae</taxon>
        <taxon>Streptophyta</taxon>
        <taxon>Embryophyta</taxon>
        <taxon>Tracheophyta</taxon>
        <taxon>Spermatophyta</taxon>
        <taxon>Magnoliopsida</taxon>
        <taxon>Ranunculales</taxon>
        <taxon>Ranunculaceae</taxon>
        <taxon>Thalictroideae</taxon>
        <taxon>Aquilegia</taxon>
    </lineage>
</organism>
<dbReference type="InterPro" id="IPR000210">
    <property type="entry name" value="BTB/POZ_dom"/>
</dbReference>
<dbReference type="PANTHER" id="PTHR26379">
    <property type="entry name" value="BTB/POZ AND MATH DOMAIN-CONTAINING PROTEIN 1"/>
    <property type="match status" value="1"/>
</dbReference>
<dbReference type="InParanoid" id="A0A2G5F6T0"/>
<dbReference type="PROSITE" id="PS50144">
    <property type="entry name" value="MATH"/>
    <property type="match status" value="1"/>
</dbReference>
<dbReference type="InterPro" id="IPR002083">
    <property type="entry name" value="MATH/TRAF_dom"/>
</dbReference>
<sequence length="567" mass="64031">MELGQDEKLHKGSQKIEIKDYTKLKGSGIGTMIKIYYFTFGGHGWMIYFYPNGVTVDDREFVSFFIDMIDDRKKQVKALIELKLVDQSGKGNDVSFKNSTSFSMKGRGTSWGFKRFYKRANLENSDFLKDDSLVIFVTIGIVVSKISNSWRVYVPESDMGRYIGKLLNNRLGCDVVFNVAGENFHAHKVVLAACSPYFRDQFFKANKADMVEEGEIVVIKDMKPEVFKAMLHFIYTGTLLEDGMLVEFISSSEIYDETLLGEAELHGLEGFKLKFYSYLWANISANNAAKIFTFANRHDDAMELKSACLSFLVENLAAVVQSNGLKCLKEDFSLLHSEIFQMVPGAEEKYSRGEKIRNSWTRLSDFRYDLGVLLEDPVGCDVVFNVAGKKFDAHKVVLAARSPVFQDQFFENGQAKAMDESEIGVSNVEPEVFKAMLHFIYRDSLLVDNELNRPTASSSKSSALDTFVAKLFVAAYRYRLTRLACMCQSHLCKDLSVISVGETHALAVSHGATDLKFACLHFALENLTAILRVNGLNYLKANFPSLLFDVRMEECERELAMMYTKGG</sequence>
<dbReference type="STRING" id="218851.A0A2G5F6T0"/>
<dbReference type="SMART" id="SM00225">
    <property type="entry name" value="BTB"/>
    <property type="match status" value="2"/>
</dbReference>
<dbReference type="CDD" id="cd00121">
    <property type="entry name" value="MATH"/>
    <property type="match status" value="1"/>
</dbReference>
<comment type="similarity">
    <text evidence="2">Belongs to the Tdpoz family.</text>
</comment>
<dbReference type="Gene3D" id="2.60.210.10">
    <property type="entry name" value="Apoptosis, Tumor Necrosis Factor Receptor Associated Protein 2, Chain A"/>
    <property type="match status" value="1"/>
</dbReference>
<reference evidence="5 6" key="1">
    <citation type="submission" date="2017-09" db="EMBL/GenBank/DDBJ databases">
        <title>WGS assembly of Aquilegia coerulea Goldsmith.</title>
        <authorList>
            <person name="Hodges S."/>
            <person name="Kramer E."/>
            <person name="Nordborg M."/>
            <person name="Tomkins J."/>
            <person name="Borevitz J."/>
            <person name="Derieg N."/>
            <person name="Yan J."/>
            <person name="Mihaltcheva S."/>
            <person name="Hayes R.D."/>
            <person name="Rokhsar D."/>
        </authorList>
    </citation>
    <scope>NUCLEOTIDE SEQUENCE [LARGE SCALE GENOMIC DNA]</scope>
    <source>
        <strain evidence="6">cv. Goldsmith</strain>
    </source>
</reference>
<dbReference type="AlphaFoldDB" id="A0A2G5F6T0"/>
<feature type="domain" description="MATH" evidence="4">
    <location>
        <begin position="11"/>
        <end position="139"/>
    </location>
</feature>
<evidence type="ECO:0000313" key="5">
    <source>
        <dbReference type="EMBL" id="PIA63702.1"/>
    </source>
</evidence>
<dbReference type="InterPro" id="IPR045005">
    <property type="entry name" value="BPM1-6"/>
</dbReference>
<dbReference type="OrthoDB" id="6359816at2759"/>
<feature type="domain" description="BTB" evidence="3">
    <location>
        <begin position="173"/>
        <end position="243"/>
    </location>
</feature>
<dbReference type="Pfam" id="PF24570">
    <property type="entry name" value="BACK_BPM_SPOP"/>
    <property type="match status" value="2"/>
</dbReference>
<proteinExistence type="inferred from homology"/>
<evidence type="ECO:0000259" key="4">
    <source>
        <dbReference type="PROSITE" id="PS50144"/>
    </source>
</evidence>
<dbReference type="Gene3D" id="1.25.40.420">
    <property type="match status" value="2"/>
</dbReference>
<evidence type="ECO:0000256" key="2">
    <source>
        <dbReference type="ARBA" id="ARBA00010846"/>
    </source>
</evidence>
<comment type="pathway">
    <text evidence="1">Protein modification; protein ubiquitination.</text>
</comment>
<dbReference type="InterPro" id="IPR008974">
    <property type="entry name" value="TRAF-like"/>
</dbReference>
<evidence type="ECO:0000259" key="3">
    <source>
        <dbReference type="PROSITE" id="PS50097"/>
    </source>
</evidence>